<gene>
    <name evidence="4" type="ORF">GPECTOR_14g92</name>
</gene>
<protein>
    <recommendedName>
        <fullName evidence="3">Glycosyl transferase CAP10 domain-containing protein</fullName>
    </recommendedName>
</protein>
<keyword evidence="2" id="KW-0808">Transferase</keyword>
<comment type="similarity">
    <text evidence="1">Belongs to the glycosyltransferase 90 family.</text>
</comment>
<dbReference type="AlphaFoldDB" id="A0A150GMU2"/>
<dbReference type="PANTHER" id="PTHR12203">
    <property type="entry name" value="KDEL LYS-ASP-GLU-LEU CONTAINING - RELATED"/>
    <property type="match status" value="1"/>
</dbReference>
<dbReference type="SMART" id="SM00672">
    <property type="entry name" value="CAP10"/>
    <property type="match status" value="1"/>
</dbReference>
<accession>A0A150GMU2</accession>
<dbReference type="InterPro" id="IPR006598">
    <property type="entry name" value="CAP10"/>
</dbReference>
<evidence type="ECO:0000259" key="3">
    <source>
        <dbReference type="SMART" id="SM00672"/>
    </source>
</evidence>
<organism evidence="4 5">
    <name type="scientific">Gonium pectorale</name>
    <name type="common">Green alga</name>
    <dbReference type="NCBI Taxonomy" id="33097"/>
    <lineage>
        <taxon>Eukaryota</taxon>
        <taxon>Viridiplantae</taxon>
        <taxon>Chlorophyta</taxon>
        <taxon>core chlorophytes</taxon>
        <taxon>Chlorophyceae</taxon>
        <taxon>CS clade</taxon>
        <taxon>Chlamydomonadales</taxon>
        <taxon>Volvocaceae</taxon>
        <taxon>Gonium</taxon>
    </lineage>
</organism>
<name>A0A150GMU2_GONPE</name>
<dbReference type="Proteomes" id="UP000075714">
    <property type="component" value="Unassembled WGS sequence"/>
</dbReference>
<keyword evidence="5" id="KW-1185">Reference proteome</keyword>
<evidence type="ECO:0000313" key="4">
    <source>
        <dbReference type="EMBL" id="KXZ51111.1"/>
    </source>
</evidence>
<feature type="domain" description="Glycosyl transferase CAP10" evidence="3">
    <location>
        <begin position="31"/>
        <end position="291"/>
    </location>
</feature>
<dbReference type="InterPro" id="IPR051091">
    <property type="entry name" value="O-Glucosyltr/Glycosyltrsf_90"/>
</dbReference>
<evidence type="ECO:0000256" key="1">
    <source>
        <dbReference type="ARBA" id="ARBA00010118"/>
    </source>
</evidence>
<reference evidence="5" key="1">
    <citation type="journal article" date="2016" name="Nat. Commun.">
        <title>The Gonium pectorale genome demonstrates co-option of cell cycle regulation during the evolution of multicellularity.</title>
        <authorList>
            <person name="Hanschen E.R."/>
            <person name="Marriage T.N."/>
            <person name="Ferris P.J."/>
            <person name="Hamaji T."/>
            <person name="Toyoda A."/>
            <person name="Fujiyama A."/>
            <person name="Neme R."/>
            <person name="Noguchi H."/>
            <person name="Minakuchi Y."/>
            <person name="Suzuki M."/>
            <person name="Kawai-Toyooka H."/>
            <person name="Smith D.R."/>
            <person name="Sparks H."/>
            <person name="Anderson J."/>
            <person name="Bakaric R."/>
            <person name="Luria V."/>
            <person name="Karger A."/>
            <person name="Kirschner M.W."/>
            <person name="Durand P.M."/>
            <person name="Michod R.E."/>
            <person name="Nozaki H."/>
            <person name="Olson B.J."/>
        </authorList>
    </citation>
    <scope>NUCLEOTIDE SEQUENCE [LARGE SCALE GENOMIC DNA]</scope>
    <source>
        <strain evidence="5">NIES-2863</strain>
    </source>
</reference>
<dbReference type="Pfam" id="PF05686">
    <property type="entry name" value="Glyco_transf_90"/>
    <property type="match status" value="1"/>
</dbReference>
<evidence type="ECO:0000313" key="5">
    <source>
        <dbReference type="Proteomes" id="UP000075714"/>
    </source>
</evidence>
<dbReference type="GO" id="GO:0016740">
    <property type="term" value="F:transferase activity"/>
    <property type="evidence" value="ECO:0007669"/>
    <property type="project" value="UniProtKB-KW"/>
</dbReference>
<dbReference type="PANTHER" id="PTHR12203:SF35">
    <property type="entry name" value="PROTEIN O-GLUCOSYLTRANSFERASE 1"/>
    <property type="match status" value="1"/>
</dbReference>
<dbReference type="OrthoDB" id="541052at2759"/>
<proteinExistence type="inferred from homology"/>
<evidence type="ECO:0000256" key="2">
    <source>
        <dbReference type="ARBA" id="ARBA00022679"/>
    </source>
</evidence>
<dbReference type="EMBL" id="LSYV01000015">
    <property type="protein sequence ID" value="KXZ51111.1"/>
    <property type="molecule type" value="Genomic_DNA"/>
</dbReference>
<comment type="caution">
    <text evidence="4">The sequence shown here is derived from an EMBL/GenBank/DDBJ whole genome shotgun (WGS) entry which is preliminary data.</text>
</comment>
<sequence length="322" mass="37343">MGSCREEVFLSPQGLAFFRKVSSLLASGRRSLPNVLFTYSFEDNRPRFCAPSSGYCRKVPLLSQIKTLGEEDGDDLDILIPQWMFTPNSLYIYPWHLKKDLAFFRGEPFCSYYWAGRYRCHDACSRTGLAQLSHRDRLAGNATVLDVGLLERVDKEVDEHGQDVNFLCIKMDIPASERVPIPEHSYYKWLLHLEGITASSRLSQLMLVNSVVVMQRQPFIEYFYRSLKPNTHYVPFWNATGDWHMDDVYEVIRELRSRDLREPQDVQRIVQAAQSFAIKYTTPLARLKYLRDALVAYKSLFPGMDSFLESYVAGMRKRGFDI</sequence>